<dbReference type="RefSeq" id="WP_127350887.1">
    <property type="nucleotide sequence ID" value="NZ_CP034791.1"/>
</dbReference>
<sequence length="327" mass="37432">MENLNNNIIKNRSEILFLYDVTDANPNGDPLDENKPRIDPETDICIVTDVRLKRTCRDYWAEYKNLPVFILREISEDGKLMTKSDKFSKYNLSKEKLKDYIDIRLFGGTTTLKSKDEKRKSKSDEDSSEETGAITFTGPVQFKFGRSLHKVEYMLVKGTTVMPSGEGKDQGTFTECYILPYALIAFYGVVNENAALCQELPVTEEDVQLLLEALWCGTKNLISRSKFGQMPRLLVRVEYNQSGFYIGELDKLVKLISQKSDTAIRSPEDFQLDITRLVEKFTKYQDKIQKIEVAVDDSLSFVCEGKPVELKDALSFLVDRVKVLKFD</sequence>
<name>A0A3T0D2F9_9FIRM</name>
<reference evidence="1 2" key="1">
    <citation type="submission" date="2018-12" db="EMBL/GenBank/DDBJ databases">
        <title>Genome sequence from the cellulolytic species, Caldicellulosiruptor changbaiensis.</title>
        <authorList>
            <person name="Blumer-Schuette S.E."/>
            <person name="Mendoza C."/>
        </authorList>
    </citation>
    <scope>NUCLEOTIDE SEQUENCE [LARGE SCALE GENOMIC DNA]</scope>
    <source>
        <strain evidence="1 2">CBS-Z</strain>
    </source>
</reference>
<accession>A0A3T0D2F9</accession>
<keyword evidence="2" id="KW-1185">Reference proteome</keyword>
<proteinExistence type="predicted"/>
<organism evidence="1 2">
    <name type="scientific">Caldicellulosiruptor changbaiensis</name>
    <dbReference type="NCBI Taxonomy" id="1222016"/>
    <lineage>
        <taxon>Bacteria</taxon>
        <taxon>Bacillati</taxon>
        <taxon>Bacillota</taxon>
        <taxon>Bacillota incertae sedis</taxon>
        <taxon>Caldicellulosiruptorales</taxon>
        <taxon>Caldicellulosiruptoraceae</taxon>
        <taxon>Caldicellulosiruptor</taxon>
    </lineage>
</organism>
<evidence type="ECO:0000313" key="1">
    <source>
        <dbReference type="EMBL" id="AZT89264.1"/>
    </source>
</evidence>
<dbReference type="EMBL" id="CP034791">
    <property type="protein sequence ID" value="AZT89264.1"/>
    <property type="molecule type" value="Genomic_DNA"/>
</dbReference>
<protein>
    <submittedName>
        <fullName evidence="1">Type I-B CRISPR-associated protein Cas7/Csh2</fullName>
    </submittedName>
</protein>
<dbReference type="Pfam" id="PF05107">
    <property type="entry name" value="Cas_Cas7"/>
    <property type="match status" value="1"/>
</dbReference>
<dbReference type="Proteomes" id="UP000282930">
    <property type="component" value="Chromosome"/>
</dbReference>
<dbReference type="AlphaFoldDB" id="A0A3T0D2F9"/>
<evidence type="ECO:0000313" key="2">
    <source>
        <dbReference type="Proteomes" id="UP000282930"/>
    </source>
</evidence>
<dbReference type="NCBIfam" id="TIGR02590">
    <property type="entry name" value="cas_Csh2"/>
    <property type="match status" value="1"/>
</dbReference>
<gene>
    <name evidence="1" type="primary">cas7b</name>
    <name evidence="1" type="ORF">ELD05_00400</name>
</gene>
<dbReference type="KEGG" id="ccha:ELD05_00400"/>
<dbReference type="GO" id="GO:0043571">
    <property type="term" value="P:maintenance of CRISPR repeat elements"/>
    <property type="evidence" value="ECO:0007669"/>
    <property type="project" value="InterPro"/>
</dbReference>
<dbReference type="InterPro" id="IPR006482">
    <property type="entry name" value="Cas7_Csh2/Csh2"/>
</dbReference>
<dbReference type="NCBIfam" id="TIGR01595">
    <property type="entry name" value="cas_CT1132"/>
    <property type="match status" value="1"/>
</dbReference>
<dbReference type="InterPro" id="IPR013419">
    <property type="entry name" value="CRISPR-assoc_prot_Cas7/Csh2"/>
</dbReference>